<evidence type="ECO:0000256" key="4">
    <source>
        <dbReference type="ARBA" id="ARBA00023319"/>
    </source>
</evidence>
<dbReference type="FunFam" id="2.60.40.10:FF:000032">
    <property type="entry name" value="palladin isoform X1"/>
    <property type="match status" value="1"/>
</dbReference>
<keyword evidence="8" id="KW-1185">Reference proteome</keyword>
<dbReference type="InterPro" id="IPR013783">
    <property type="entry name" value="Ig-like_fold"/>
</dbReference>
<organism evidence="8 9">
    <name type="scientific">Toxocara canis</name>
    <name type="common">Canine roundworm</name>
    <dbReference type="NCBI Taxonomy" id="6265"/>
    <lineage>
        <taxon>Eukaryota</taxon>
        <taxon>Metazoa</taxon>
        <taxon>Ecdysozoa</taxon>
        <taxon>Nematoda</taxon>
        <taxon>Chromadorea</taxon>
        <taxon>Rhabditida</taxon>
        <taxon>Spirurina</taxon>
        <taxon>Ascaridomorpha</taxon>
        <taxon>Ascaridoidea</taxon>
        <taxon>Toxocaridae</taxon>
        <taxon>Toxocara</taxon>
    </lineage>
</organism>
<name>A0A183V491_TOXCA</name>
<keyword evidence="1" id="KW-0732">Signal</keyword>
<dbReference type="PROSITE" id="PS50835">
    <property type="entry name" value="IG_LIKE"/>
    <property type="match status" value="3"/>
</dbReference>
<keyword evidence="3" id="KW-1015">Disulfide bond</keyword>
<evidence type="ECO:0000256" key="3">
    <source>
        <dbReference type="ARBA" id="ARBA00023157"/>
    </source>
</evidence>
<evidence type="ECO:0000259" key="6">
    <source>
        <dbReference type="PROSITE" id="PS50835"/>
    </source>
</evidence>
<sequence length="544" mass="63182">MVDSSARVEVYPLHIPDERKSQRTAPHLRPSPQQQQQQQLIQQAPQQQQRLQQQTYQPQQQQLQQYRDCREYREERQPIRHTPQQPQYAQQVRERSPPPPRQPYYQQQQQQHYYLVQQPDYSQQRQQRQVQQERYYREEPQPSRQQEERYYQQQYYEYPRYHSREEDPYYQQYVQQSSRPQQYRVREPPSPAQLSYQQQYQQQYKQHNPSQYQRYYDQQTEQPYYKMPVQQRVPFQQQQQKATGHPLPQLHWYRSSGAQISTSGRFHVDTFANGSSTLKIDNCTTSEADTYLCVASNEGGAVQAQCSLNILGEKKTIAPKFIGKFQSVTVFEGDSLKLYCKATGDNLRMAWSKDGTPIQTGGIYRVEDKGNGETILHINGAQMADGGWYQCDAINPGGKSSLKGRVVVQSRRKHPSPTPMEQVTLRKVDRRLMREGMRPSEEPRVASKEAPKLVAALSNLNLVEGQTARLECKVSPADDPNLKIAWLLNGKAILASSRVTTVIERGYAVLEISPVTVFDKGEYTIVAVNTLGESRQSVMLDVIG</sequence>
<reference evidence="7 8" key="2">
    <citation type="submission" date="2018-11" db="EMBL/GenBank/DDBJ databases">
        <authorList>
            <consortium name="Pathogen Informatics"/>
        </authorList>
    </citation>
    <scope>NUCLEOTIDE SEQUENCE [LARGE SCALE GENOMIC DNA]</scope>
</reference>
<dbReference type="EMBL" id="UYWY01022951">
    <property type="protein sequence ID" value="VDM46882.1"/>
    <property type="molecule type" value="Genomic_DNA"/>
</dbReference>
<evidence type="ECO:0000256" key="2">
    <source>
        <dbReference type="ARBA" id="ARBA00022737"/>
    </source>
</evidence>
<dbReference type="GO" id="GO:0043005">
    <property type="term" value="C:neuron projection"/>
    <property type="evidence" value="ECO:0007669"/>
    <property type="project" value="TreeGrafter"/>
</dbReference>
<feature type="compositionally biased region" description="Low complexity" evidence="5">
    <location>
        <begin position="173"/>
        <end position="183"/>
    </location>
</feature>
<feature type="compositionally biased region" description="Low complexity" evidence="5">
    <location>
        <begin position="192"/>
        <end position="209"/>
    </location>
</feature>
<dbReference type="AlphaFoldDB" id="A0A183V491"/>
<accession>A0A183V491</accession>
<dbReference type="SUPFAM" id="SSF48726">
    <property type="entry name" value="Immunoglobulin"/>
    <property type="match status" value="3"/>
</dbReference>
<dbReference type="PANTHER" id="PTHR12231:SF218">
    <property type="entry name" value="MICROFIBRILLAR-ASSOCIATED PROTEIN 3-LIKE"/>
    <property type="match status" value="1"/>
</dbReference>
<feature type="domain" description="Ig-like" evidence="6">
    <location>
        <begin position="451"/>
        <end position="541"/>
    </location>
</feature>
<dbReference type="Pfam" id="PF07679">
    <property type="entry name" value="I-set"/>
    <property type="match status" value="3"/>
</dbReference>
<dbReference type="Proteomes" id="UP000050794">
    <property type="component" value="Unassembled WGS sequence"/>
</dbReference>
<feature type="region of interest" description="Disordered" evidence="5">
    <location>
        <begin position="1"/>
        <end position="149"/>
    </location>
</feature>
<evidence type="ECO:0000313" key="9">
    <source>
        <dbReference type="WBParaSite" id="TCNE_0001556201-mRNA-1"/>
    </source>
</evidence>
<dbReference type="InterPro" id="IPR007110">
    <property type="entry name" value="Ig-like_dom"/>
</dbReference>
<reference evidence="9" key="1">
    <citation type="submission" date="2016-06" db="UniProtKB">
        <authorList>
            <consortium name="WormBaseParasite"/>
        </authorList>
    </citation>
    <scope>IDENTIFICATION</scope>
</reference>
<dbReference type="InterPro" id="IPR051170">
    <property type="entry name" value="Neural/epithelial_adhesion"/>
</dbReference>
<evidence type="ECO:0000313" key="7">
    <source>
        <dbReference type="EMBL" id="VDM46882.1"/>
    </source>
</evidence>
<dbReference type="InterPro" id="IPR003598">
    <property type="entry name" value="Ig_sub2"/>
</dbReference>
<evidence type="ECO:0000256" key="1">
    <source>
        <dbReference type="ARBA" id="ARBA00022729"/>
    </source>
</evidence>
<evidence type="ECO:0000256" key="5">
    <source>
        <dbReference type="SAM" id="MobiDB-lite"/>
    </source>
</evidence>
<keyword evidence="4" id="KW-0393">Immunoglobulin domain</keyword>
<protein>
    <submittedName>
        <fullName evidence="9">BMA-KETN-1</fullName>
    </submittedName>
</protein>
<gene>
    <name evidence="7" type="ORF">TCNE_LOCUS15561</name>
</gene>
<dbReference type="WBParaSite" id="TCNE_0001556201-mRNA-1">
    <property type="protein sequence ID" value="TCNE_0001556201-mRNA-1"/>
    <property type="gene ID" value="TCNE_0001556201"/>
</dbReference>
<feature type="domain" description="Ig-like" evidence="6">
    <location>
        <begin position="242"/>
        <end position="309"/>
    </location>
</feature>
<dbReference type="InterPro" id="IPR013098">
    <property type="entry name" value="Ig_I-set"/>
</dbReference>
<dbReference type="CDD" id="cd00096">
    <property type="entry name" value="Ig"/>
    <property type="match status" value="1"/>
</dbReference>
<feature type="compositionally biased region" description="Low complexity" evidence="5">
    <location>
        <begin position="32"/>
        <end position="65"/>
    </location>
</feature>
<feature type="compositionally biased region" description="Low complexity" evidence="5">
    <location>
        <begin position="103"/>
        <end position="133"/>
    </location>
</feature>
<evidence type="ECO:0000313" key="8">
    <source>
        <dbReference type="Proteomes" id="UP000050794"/>
    </source>
</evidence>
<feature type="compositionally biased region" description="Basic and acidic residues" evidence="5">
    <location>
        <begin position="67"/>
        <end position="78"/>
    </location>
</feature>
<feature type="compositionally biased region" description="Basic and acidic residues" evidence="5">
    <location>
        <begin position="134"/>
        <end position="149"/>
    </location>
</feature>
<proteinExistence type="predicted"/>
<dbReference type="PANTHER" id="PTHR12231">
    <property type="entry name" value="CTX-RELATED TYPE I TRANSMEMBRANE PROTEIN"/>
    <property type="match status" value="1"/>
</dbReference>
<dbReference type="Gene3D" id="2.60.40.10">
    <property type="entry name" value="Immunoglobulins"/>
    <property type="match status" value="3"/>
</dbReference>
<dbReference type="SMART" id="SM00409">
    <property type="entry name" value="IG"/>
    <property type="match status" value="3"/>
</dbReference>
<dbReference type="FunFam" id="2.60.40.10:FF:000962">
    <property type="entry name" value="titin isoform X1"/>
    <property type="match status" value="1"/>
</dbReference>
<feature type="domain" description="Ig-like" evidence="6">
    <location>
        <begin position="319"/>
        <end position="409"/>
    </location>
</feature>
<dbReference type="InterPro" id="IPR003599">
    <property type="entry name" value="Ig_sub"/>
</dbReference>
<feature type="region of interest" description="Disordered" evidence="5">
    <location>
        <begin position="173"/>
        <end position="209"/>
    </location>
</feature>
<dbReference type="SMART" id="SM00408">
    <property type="entry name" value="IGc2"/>
    <property type="match status" value="3"/>
</dbReference>
<dbReference type="InterPro" id="IPR036179">
    <property type="entry name" value="Ig-like_dom_sf"/>
</dbReference>
<keyword evidence="2" id="KW-0677">Repeat</keyword>